<keyword evidence="2" id="KW-1185">Reference proteome</keyword>
<sequence length="99" mass="10635">MLLSAEANPRNNGITISTLNRRERKNMASIVAIRMDYGLCSYGGETQNGLWTTSALSLHNCPLNGGTGTGRVLPPVLERGPEAIGVYPIAEQKHASNIK</sequence>
<organism evidence="1 2">
    <name type="scientific">Eumeta variegata</name>
    <name type="common">Bagworm moth</name>
    <name type="synonym">Eumeta japonica</name>
    <dbReference type="NCBI Taxonomy" id="151549"/>
    <lineage>
        <taxon>Eukaryota</taxon>
        <taxon>Metazoa</taxon>
        <taxon>Ecdysozoa</taxon>
        <taxon>Arthropoda</taxon>
        <taxon>Hexapoda</taxon>
        <taxon>Insecta</taxon>
        <taxon>Pterygota</taxon>
        <taxon>Neoptera</taxon>
        <taxon>Endopterygota</taxon>
        <taxon>Lepidoptera</taxon>
        <taxon>Glossata</taxon>
        <taxon>Ditrysia</taxon>
        <taxon>Tineoidea</taxon>
        <taxon>Psychidae</taxon>
        <taxon>Oiketicinae</taxon>
        <taxon>Eumeta</taxon>
    </lineage>
</organism>
<dbReference type="AlphaFoldDB" id="A0A4C1ZCA1"/>
<comment type="caution">
    <text evidence="1">The sequence shown here is derived from an EMBL/GenBank/DDBJ whole genome shotgun (WGS) entry which is preliminary data.</text>
</comment>
<dbReference type="Proteomes" id="UP000299102">
    <property type="component" value="Unassembled WGS sequence"/>
</dbReference>
<evidence type="ECO:0000313" key="1">
    <source>
        <dbReference type="EMBL" id="GBP84569.1"/>
    </source>
</evidence>
<gene>
    <name evidence="1" type="ORF">EVAR_89552_1</name>
</gene>
<proteinExistence type="predicted"/>
<name>A0A4C1ZCA1_EUMVA</name>
<evidence type="ECO:0000313" key="2">
    <source>
        <dbReference type="Proteomes" id="UP000299102"/>
    </source>
</evidence>
<protein>
    <submittedName>
        <fullName evidence="1">Uncharacterized protein</fullName>
    </submittedName>
</protein>
<accession>A0A4C1ZCA1</accession>
<reference evidence="1 2" key="1">
    <citation type="journal article" date="2019" name="Commun. Biol.">
        <title>The bagworm genome reveals a unique fibroin gene that provides high tensile strength.</title>
        <authorList>
            <person name="Kono N."/>
            <person name="Nakamura H."/>
            <person name="Ohtoshi R."/>
            <person name="Tomita M."/>
            <person name="Numata K."/>
            <person name="Arakawa K."/>
        </authorList>
    </citation>
    <scope>NUCLEOTIDE SEQUENCE [LARGE SCALE GENOMIC DNA]</scope>
</reference>
<dbReference type="EMBL" id="BGZK01001687">
    <property type="protein sequence ID" value="GBP84569.1"/>
    <property type="molecule type" value="Genomic_DNA"/>
</dbReference>